<dbReference type="GO" id="GO:0009535">
    <property type="term" value="C:chloroplast thylakoid membrane"/>
    <property type="evidence" value="ECO:0007669"/>
    <property type="project" value="InterPro"/>
</dbReference>
<dbReference type="PANTHER" id="PTHR36340:SF1">
    <property type="entry name" value="NAD(P)H DEHYDROGENASE SUBUNIT CRR3, CHLOROPLASTIC-RELATED"/>
    <property type="match status" value="1"/>
</dbReference>
<keyword evidence="2" id="KW-0472">Membrane</keyword>
<reference evidence="3" key="1">
    <citation type="journal article" date="2015" name="BMC Plant Biol.">
        <title>NDH expression marks major transitions in plant evolution and reveals coordinate intracellular gene loss.</title>
        <authorList>
            <person name="Ruhlman T.A."/>
            <person name="Chang W.J."/>
            <person name="Chen J.J."/>
            <person name="Huang Y.T."/>
            <person name="Chan M.T."/>
            <person name="Zhang J."/>
            <person name="Liao D.C."/>
            <person name="Blazier J.C."/>
            <person name="Jin X."/>
            <person name="Shih M.C."/>
            <person name="Jansen R.K."/>
            <person name="Lin C.S."/>
        </authorList>
    </citation>
    <scope>NUCLEOTIDE SEQUENCE</scope>
</reference>
<sequence length="163" mass="18174">MAWLSTTRALVLASLPDNSEPGQTKLPRPSFPKSRSKKTGPPGKKKQSFKKGSPERPSLVQIERAISAGRYRDIDQREEEEKKTEFDGLLPITRGQFETPVEETLRKAGRWLADNTAKDSGSAGKGVVVFLIRWVLPIWTLILLVGVGVIKLPFTTPFDDLFL</sequence>
<feature type="transmembrane region" description="Helical" evidence="2">
    <location>
        <begin position="127"/>
        <end position="150"/>
    </location>
</feature>
<dbReference type="EMBL" id="KM585261">
    <property type="protein sequence ID" value="AKG63361.1"/>
    <property type="molecule type" value="mRNA"/>
</dbReference>
<proteinExistence type="evidence at transcript level"/>
<dbReference type="GO" id="GO:0010598">
    <property type="term" value="C:NAD(P)H dehydrogenase complex (plastoquinone)"/>
    <property type="evidence" value="ECO:0007669"/>
    <property type="project" value="InterPro"/>
</dbReference>
<evidence type="ECO:0000313" key="3">
    <source>
        <dbReference type="EMBL" id="AKG63361.1"/>
    </source>
</evidence>
<dbReference type="GO" id="GO:0009773">
    <property type="term" value="P:photosynthetic electron transport in photosystem I"/>
    <property type="evidence" value="ECO:0007669"/>
    <property type="project" value="InterPro"/>
</dbReference>
<feature type="region of interest" description="Disordered" evidence="1">
    <location>
        <begin position="13"/>
        <end position="57"/>
    </location>
</feature>
<dbReference type="AlphaFoldDB" id="A0A0F7GZQ6"/>
<organism evidence="3">
    <name type="scientific">Geranium maderense</name>
    <dbReference type="NCBI Taxonomy" id="28964"/>
    <lineage>
        <taxon>Eukaryota</taxon>
        <taxon>Viridiplantae</taxon>
        <taxon>Streptophyta</taxon>
        <taxon>Embryophyta</taxon>
        <taxon>Tracheophyta</taxon>
        <taxon>Spermatophyta</taxon>
        <taxon>Magnoliopsida</taxon>
        <taxon>eudicotyledons</taxon>
        <taxon>Gunneridae</taxon>
        <taxon>Pentapetalae</taxon>
        <taxon>rosids</taxon>
        <taxon>malvids</taxon>
        <taxon>Geraniales</taxon>
        <taxon>Geraniaceae</taxon>
        <taxon>Geranium</taxon>
    </lineage>
</organism>
<feature type="compositionally biased region" description="Basic residues" evidence="1">
    <location>
        <begin position="34"/>
        <end position="49"/>
    </location>
</feature>
<protein>
    <submittedName>
        <fullName evidence="3">Chlororespiratory reduction 3</fullName>
    </submittedName>
</protein>
<dbReference type="PANTHER" id="PTHR36340">
    <property type="entry name" value="NAD(P)H DEHYDROGENASE SUBUNIT CRR3, CHLOROPLASTIC-RELATED"/>
    <property type="match status" value="1"/>
</dbReference>
<keyword evidence="2" id="KW-0812">Transmembrane</keyword>
<name>A0A0F7GZQ6_9ROSI</name>
<dbReference type="InterPro" id="IPR038931">
    <property type="entry name" value="CRR3"/>
</dbReference>
<evidence type="ECO:0000256" key="1">
    <source>
        <dbReference type="SAM" id="MobiDB-lite"/>
    </source>
</evidence>
<gene>
    <name evidence="3" type="primary">CRR3</name>
</gene>
<evidence type="ECO:0000256" key="2">
    <source>
        <dbReference type="SAM" id="Phobius"/>
    </source>
</evidence>
<keyword evidence="2" id="KW-1133">Transmembrane helix</keyword>
<accession>A0A0F7GZQ6</accession>